<evidence type="ECO:0000256" key="1">
    <source>
        <dbReference type="SAM" id="MobiDB-lite"/>
    </source>
</evidence>
<accession>A0A9Q3DV67</accession>
<dbReference type="AlphaFoldDB" id="A0A9Q3DV67"/>
<proteinExistence type="predicted"/>
<sequence>MSPVHLRNQPEEGEGLSSTRRPGIGHLGHSGGWKDTEGNHTHSTIHLLVQQNPQTRGLEQYESSSSAPPAPQRSFPIEHGQEDVKPVIRLRRPWSKFPEDMSQRDILQRPYGNHKRMESHQEVQNPGGESNQDNGASSHYPSYRRTAEPNRAYSDYFKLTRSRPTQHTSGFNPFRY</sequence>
<protein>
    <submittedName>
        <fullName evidence="2">Uncharacterized protein</fullName>
    </submittedName>
</protein>
<feature type="compositionally biased region" description="Polar residues" evidence="1">
    <location>
        <begin position="162"/>
        <end position="176"/>
    </location>
</feature>
<feature type="compositionally biased region" description="Polar residues" evidence="1">
    <location>
        <begin position="41"/>
        <end position="57"/>
    </location>
</feature>
<gene>
    <name evidence="2" type="ORF">O181_050856</name>
</gene>
<organism evidence="2 3">
    <name type="scientific">Austropuccinia psidii MF-1</name>
    <dbReference type="NCBI Taxonomy" id="1389203"/>
    <lineage>
        <taxon>Eukaryota</taxon>
        <taxon>Fungi</taxon>
        <taxon>Dikarya</taxon>
        <taxon>Basidiomycota</taxon>
        <taxon>Pucciniomycotina</taxon>
        <taxon>Pucciniomycetes</taxon>
        <taxon>Pucciniales</taxon>
        <taxon>Sphaerophragmiaceae</taxon>
        <taxon>Austropuccinia</taxon>
    </lineage>
</organism>
<evidence type="ECO:0000313" key="2">
    <source>
        <dbReference type="EMBL" id="MBW0511141.1"/>
    </source>
</evidence>
<feature type="region of interest" description="Disordered" evidence="1">
    <location>
        <begin position="1"/>
        <end position="176"/>
    </location>
</feature>
<feature type="compositionally biased region" description="Basic and acidic residues" evidence="1">
    <location>
        <begin position="97"/>
        <end position="107"/>
    </location>
</feature>
<feature type="compositionally biased region" description="Polar residues" evidence="1">
    <location>
        <begin position="122"/>
        <end position="140"/>
    </location>
</feature>
<evidence type="ECO:0000313" key="3">
    <source>
        <dbReference type="Proteomes" id="UP000765509"/>
    </source>
</evidence>
<reference evidence="2" key="1">
    <citation type="submission" date="2021-03" db="EMBL/GenBank/DDBJ databases">
        <title>Draft genome sequence of rust myrtle Austropuccinia psidii MF-1, a brazilian biotype.</title>
        <authorList>
            <person name="Quecine M.C."/>
            <person name="Pachon D.M.R."/>
            <person name="Bonatelli M.L."/>
            <person name="Correr F.H."/>
            <person name="Franceschini L.M."/>
            <person name="Leite T.F."/>
            <person name="Margarido G.R.A."/>
            <person name="Almeida C.A."/>
            <person name="Ferrarezi J.A."/>
            <person name="Labate C.A."/>
        </authorList>
    </citation>
    <scope>NUCLEOTIDE SEQUENCE</scope>
    <source>
        <strain evidence="2">MF-1</strain>
    </source>
</reference>
<dbReference type="Proteomes" id="UP000765509">
    <property type="component" value="Unassembled WGS sequence"/>
</dbReference>
<name>A0A9Q3DV67_9BASI</name>
<keyword evidence="3" id="KW-1185">Reference proteome</keyword>
<dbReference type="EMBL" id="AVOT02022007">
    <property type="protein sequence ID" value="MBW0511141.1"/>
    <property type="molecule type" value="Genomic_DNA"/>
</dbReference>
<comment type="caution">
    <text evidence="2">The sequence shown here is derived from an EMBL/GenBank/DDBJ whole genome shotgun (WGS) entry which is preliminary data.</text>
</comment>